<keyword evidence="3 5" id="KW-0012">Acyltransferase</keyword>
<keyword evidence="8" id="KW-1185">Reference proteome</keyword>
<dbReference type="OrthoDB" id="240216at2759"/>
<dbReference type="Proteomes" id="UP001165122">
    <property type="component" value="Unassembled WGS sequence"/>
</dbReference>
<dbReference type="InterPro" id="IPR023213">
    <property type="entry name" value="CAT-like_dom_sf"/>
</dbReference>
<dbReference type="InterPro" id="IPR039551">
    <property type="entry name" value="Cho/carn_acyl_trans"/>
</dbReference>
<dbReference type="Gene3D" id="3.30.559.10">
    <property type="entry name" value="Chloramphenicol acetyltransferase-like domain"/>
    <property type="match status" value="1"/>
</dbReference>
<dbReference type="SUPFAM" id="SSF52777">
    <property type="entry name" value="CoA-dependent acyltransferases"/>
    <property type="match status" value="2"/>
</dbReference>
<sequence length="649" mass="72240">MTTLPTWPVPSLTSTGDYTFDSDTLESSIGGPLYSKQSQLSLLPVPPLEATLTKLKESVKAQCQTEEDWERVKEKINRFEREGGRTLQKRLEKRASDNPNSSWLQLWWNTLGYLSVRDPVPINVSYFFQFSDDPDALTGIKRAASLLASTAVFRKRVCSGSLPVETIGKKKIPLCSAAWKYMFNACRLPSTSEDVYKIHDPSLHRHVVILRNGVYLTFDFVDSNHDPLPLAVLESLIGLCVDVADNGEDCLPKIGVLTSNNRDTWANDRREIIRIKGGKRGLEKIESSAILLCLDESEPVSYECSSNGFWHGGPQSGNRFFDKSVQILVTENGKAGLLGEHSMMDGMPMVRYADFIAGRGYEDVKRENPLPTDYPNGSMPHQSVSHVFSAQTSASLASSKTINDRVANATIAFNKLIGDQDLNVQSFHGYGSNFIKSSKFSPDAFVQMSIQLATYRLFHQCVGTYEASQVRVFKHGRTETTRSCSTASRQWCESMGLRPTGSSTDSTTRKNRINLLKSAANQHVQYLKSAGAGLGVDRHMFGLSMLVGKREESPSLFSDPAYVRAKTWRVSTSHLTHPKFDNWGWGEVVPDGVGVAYSIHPGKCVFNVTARRETGYSQRLKYLLEEALVEMRALLEMERLGDGVGRSKL</sequence>
<dbReference type="EMBL" id="BRXW01000350">
    <property type="protein sequence ID" value="GMH46799.1"/>
    <property type="molecule type" value="Genomic_DNA"/>
</dbReference>
<keyword evidence="2 5" id="KW-0808">Transferase</keyword>
<evidence type="ECO:0000259" key="6">
    <source>
        <dbReference type="Pfam" id="PF00755"/>
    </source>
</evidence>
<dbReference type="Gene3D" id="3.30.559.70">
    <property type="entry name" value="Choline/Carnitine o-acyltransferase, domain 2"/>
    <property type="match status" value="1"/>
</dbReference>
<gene>
    <name evidence="7" type="ORF">TrLO_g5452</name>
</gene>
<evidence type="ECO:0000313" key="7">
    <source>
        <dbReference type="EMBL" id="GMH46799.1"/>
    </source>
</evidence>
<organism evidence="7 8">
    <name type="scientific">Triparma laevis f. longispina</name>
    <dbReference type="NCBI Taxonomy" id="1714387"/>
    <lineage>
        <taxon>Eukaryota</taxon>
        <taxon>Sar</taxon>
        <taxon>Stramenopiles</taxon>
        <taxon>Ochrophyta</taxon>
        <taxon>Bolidophyceae</taxon>
        <taxon>Parmales</taxon>
        <taxon>Triparmaceae</taxon>
        <taxon>Triparma</taxon>
    </lineage>
</organism>
<evidence type="ECO:0000256" key="4">
    <source>
        <dbReference type="PIRSR" id="PIRSR600542-1"/>
    </source>
</evidence>
<feature type="active site" description="Proton acceptor" evidence="4">
    <location>
        <position position="341"/>
    </location>
</feature>
<evidence type="ECO:0000256" key="3">
    <source>
        <dbReference type="ARBA" id="ARBA00023315"/>
    </source>
</evidence>
<comment type="caution">
    <text evidence="7">The sequence shown here is derived from an EMBL/GenBank/DDBJ whole genome shotgun (WGS) entry which is preliminary data.</text>
</comment>
<dbReference type="PANTHER" id="PTHR22589:SF103">
    <property type="entry name" value="CARNITINE O-ACETYL-TRANSFERASE, ISOFORM A-RELATED"/>
    <property type="match status" value="1"/>
</dbReference>
<evidence type="ECO:0000256" key="2">
    <source>
        <dbReference type="ARBA" id="ARBA00022679"/>
    </source>
</evidence>
<reference evidence="8" key="1">
    <citation type="journal article" date="2023" name="Commun. Biol.">
        <title>Genome analysis of Parmales, the sister group of diatoms, reveals the evolutionary specialization of diatoms from phago-mixotrophs to photoautotrophs.</title>
        <authorList>
            <person name="Ban H."/>
            <person name="Sato S."/>
            <person name="Yoshikawa S."/>
            <person name="Yamada K."/>
            <person name="Nakamura Y."/>
            <person name="Ichinomiya M."/>
            <person name="Sato N."/>
            <person name="Blanc-Mathieu R."/>
            <person name="Endo H."/>
            <person name="Kuwata A."/>
            <person name="Ogata H."/>
        </authorList>
    </citation>
    <scope>NUCLEOTIDE SEQUENCE [LARGE SCALE GENOMIC DNA]</scope>
    <source>
        <strain evidence="8">NIES 3700</strain>
    </source>
</reference>
<dbReference type="Pfam" id="PF00755">
    <property type="entry name" value="Carn_acyltransf"/>
    <property type="match status" value="1"/>
</dbReference>
<dbReference type="PROSITE" id="PS00440">
    <property type="entry name" value="ACYLTRANSF_C_2"/>
    <property type="match status" value="1"/>
</dbReference>
<comment type="similarity">
    <text evidence="1 5">Belongs to the carnitine/choline acetyltransferase family.</text>
</comment>
<dbReference type="InterPro" id="IPR000542">
    <property type="entry name" value="Carn_acyl_trans"/>
</dbReference>
<protein>
    <recommendedName>
        <fullName evidence="6">Choline/carnitine acyltransferase domain-containing protein</fullName>
    </recommendedName>
</protein>
<dbReference type="AlphaFoldDB" id="A0A9W6Z3U8"/>
<feature type="domain" description="Choline/carnitine acyltransferase" evidence="6">
    <location>
        <begin position="43"/>
        <end position="625"/>
    </location>
</feature>
<proteinExistence type="inferred from homology"/>
<evidence type="ECO:0000313" key="8">
    <source>
        <dbReference type="Proteomes" id="UP001165122"/>
    </source>
</evidence>
<dbReference type="GO" id="GO:0016746">
    <property type="term" value="F:acyltransferase activity"/>
    <property type="evidence" value="ECO:0007669"/>
    <property type="project" value="UniProtKB-KW"/>
</dbReference>
<accession>A0A9W6Z3U8</accession>
<evidence type="ECO:0000256" key="5">
    <source>
        <dbReference type="RuleBase" id="RU003801"/>
    </source>
</evidence>
<dbReference type="InterPro" id="IPR042231">
    <property type="entry name" value="Cho/carn_acyl_trans_2"/>
</dbReference>
<dbReference type="PANTHER" id="PTHR22589">
    <property type="entry name" value="CARNITINE O-ACYLTRANSFERASE"/>
    <property type="match status" value="1"/>
</dbReference>
<evidence type="ECO:0000256" key="1">
    <source>
        <dbReference type="ARBA" id="ARBA00005232"/>
    </source>
</evidence>
<name>A0A9W6Z3U8_9STRA</name>